<dbReference type="InterPro" id="IPR019480">
    <property type="entry name" value="Dihydroorotate_DH_Fe-S-bd"/>
</dbReference>
<dbReference type="Pfam" id="PF00175">
    <property type="entry name" value="NAD_binding_1"/>
    <property type="match status" value="1"/>
</dbReference>
<dbReference type="CDD" id="cd06218">
    <property type="entry name" value="DHOD_e_trans"/>
    <property type="match status" value="1"/>
</dbReference>
<keyword evidence="9 11" id="KW-0411">Iron-sulfur</keyword>
<dbReference type="InterPro" id="IPR037117">
    <property type="entry name" value="Dihydroorotate_DH_ele_sf"/>
</dbReference>
<dbReference type="PIRSF" id="PIRSF006816">
    <property type="entry name" value="Cyc3_hyd_g"/>
    <property type="match status" value="1"/>
</dbReference>
<evidence type="ECO:0000256" key="6">
    <source>
        <dbReference type="ARBA" id="ARBA00022827"/>
    </source>
</evidence>
<dbReference type="EMBL" id="CP036298">
    <property type="protein sequence ID" value="QDV27621.1"/>
    <property type="molecule type" value="Genomic_DNA"/>
</dbReference>
<keyword evidence="3" id="KW-0285">Flavoprotein</keyword>
<dbReference type="InterPro" id="IPR012165">
    <property type="entry name" value="Cyt_c3_hydrogenase_gsu"/>
</dbReference>
<dbReference type="GO" id="GO:0051537">
    <property type="term" value="F:2 iron, 2 sulfur cluster binding"/>
    <property type="evidence" value="ECO:0007669"/>
    <property type="project" value="UniProtKB-KW"/>
</dbReference>
<feature type="binding site" evidence="11">
    <location>
        <position position="273"/>
    </location>
    <ligand>
        <name>[2Fe-2S] cluster</name>
        <dbReference type="ChEBI" id="CHEBI:190135"/>
    </ligand>
</feature>
<dbReference type="SUPFAM" id="SSF52343">
    <property type="entry name" value="Ferredoxin reductase-like, C-terminal NADP-linked domain"/>
    <property type="match status" value="1"/>
</dbReference>
<comment type="cofactor">
    <cofactor evidence="10">
        <name>[2Fe-2S] cluster</name>
        <dbReference type="ChEBI" id="CHEBI:190135"/>
    </cofactor>
</comment>
<dbReference type="GO" id="GO:0016491">
    <property type="term" value="F:oxidoreductase activity"/>
    <property type="evidence" value="ECO:0007669"/>
    <property type="project" value="InterPro"/>
</dbReference>
<evidence type="ECO:0000256" key="11">
    <source>
        <dbReference type="PIRSR" id="PIRSR006816-2"/>
    </source>
</evidence>
<dbReference type="PANTHER" id="PTHR43513">
    <property type="entry name" value="DIHYDROOROTATE DEHYDROGENASE B (NAD(+)), ELECTRON TRANSFER SUBUNIT"/>
    <property type="match status" value="1"/>
</dbReference>
<evidence type="ECO:0000256" key="4">
    <source>
        <dbReference type="ARBA" id="ARBA00022714"/>
    </source>
</evidence>
<name>A0A518GG96_9BACT</name>
<dbReference type="GO" id="GO:0050660">
    <property type="term" value="F:flavin adenine dinucleotide binding"/>
    <property type="evidence" value="ECO:0007669"/>
    <property type="project" value="InterPro"/>
</dbReference>
<keyword evidence="8 11" id="KW-0408">Iron</keyword>
<dbReference type="Pfam" id="PF10418">
    <property type="entry name" value="DHODB_Fe-S_bind"/>
    <property type="match status" value="1"/>
</dbReference>
<evidence type="ECO:0000256" key="9">
    <source>
        <dbReference type="ARBA" id="ARBA00023014"/>
    </source>
</evidence>
<feature type="binding site" evidence="11">
    <location>
        <position position="268"/>
    </location>
    <ligand>
        <name>[2Fe-2S] cluster</name>
        <dbReference type="ChEBI" id="CHEBI:190135"/>
    </ligand>
</feature>
<dbReference type="Proteomes" id="UP000318017">
    <property type="component" value="Chromosome"/>
</dbReference>
<dbReference type="GO" id="GO:0006221">
    <property type="term" value="P:pyrimidine nucleotide biosynthetic process"/>
    <property type="evidence" value="ECO:0007669"/>
    <property type="project" value="InterPro"/>
</dbReference>
<keyword evidence="5 11" id="KW-0479">Metal-binding</keyword>
<dbReference type="GO" id="GO:0046872">
    <property type="term" value="F:metal ion binding"/>
    <property type="evidence" value="ECO:0007669"/>
    <property type="project" value="UniProtKB-KW"/>
</dbReference>
<evidence type="ECO:0000256" key="10">
    <source>
        <dbReference type="ARBA" id="ARBA00034078"/>
    </source>
</evidence>
<dbReference type="RefSeq" id="WP_231690972.1">
    <property type="nucleotide sequence ID" value="NZ_CP036298.1"/>
</dbReference>
<evidence type="ECO:0000256" key="8">
    <source>
        <dbReference type="ARBA" id="ARBA00023004"/>
    </source>
</evidence>
<feature type="domain" description="FAD-binding FR-type" evidence="12">
    <location>
        <begin position="8"/>
        <end position="130"/>
    </location>
</feature>
<gene>
    <name evidence="13" type="primary">pyrK</name>
    <name evidence="13" type="ORF">Q31a_60140</name>
</gene>
<dbReference type="PANTHER" id="PTHR43513:SF3">
    <property type="entry name" value="DIHYDROOROTATE DEHYDROGENASE B (NAD(+)), ELECTRON TRANSFER SUBUNIT-RELATED"/>
    <property type="match status" value="1"/>
</dbReference>
<evidence type="ECO:0000313" key="14">
    <source>
        <dbReference type="Proteomes" id="UP000318017"/>
    </source>
</evidence>
<dbReference type="InterPro" id="IPR001433">
    <property type="entry name" value="OxRdtase_FAD/NAD-bd"/>
</dbReference>
<keyword evidence="14" id="KW-1185">Reference proteome</keyword>
<reference evidence="13 14" key="1">
    <citation type="submission" date="2019-02" db="EMBL/GenBank/DDBJ databases">
        <title>Deep-cultivation of Planctomycetes and their phenomic and genomic characterization uncovers novel biology.</title>
        <authorList>
            <person name="Wiegand S."/>
            <person name="Jogler M."/>
            <person name="Boedeker C."/>
            <person name="Pinto D."/>
            <person name="Vollmers J."/>
            <person name="Rivas-Marin E."/>
            <person name="Kohn T."/>
            <person name="Peeters S.H."/>
            <person name="Heuer A."/>
            <person name="Rast P."/>
            <person name="Oberbeckmann S."/>
            <person name="Bunk B."/>
            <person name="Jeske O."/>
            <person name="Meyerdierks A."/>
            <person name="Storesund J.E."/>
            <person name="Kallscheuer N."/>
            <person name="Luecker S."/>
            <person name="Lage O.M."/>
            <person name="Pohl T."/>
            <person name="Merkel B.J."/>
            <person name="Hornburger P."/>
            <person name="Mueller R.-W."/>
            <person name="Bruemmer F."/>
            <person name="Labrenz M."/>
            <person name="Spormann A.M."/>
            <person name="Op den Camp H."/>
            <person name="Overmann J."/>
            <person name="Amann R."/>
            <person name="Jetten M.S.M."/>
            <person name="Mascher T."/>
            <person name="Medema M.H."/>
            <person name="Devos D.P."/>
            <person name="Kaster A.-K."/>
            <person name="Ovreas L."/>
            <person name="Rohde M."/>
            <person name="Galperin M.Y."/>
            <person name="Jogler C."/>
        </authorList>
    </citation>
    <scope>NUCLEOTIDE SEQUENCE [LARGE SCALE GENOMIC DNA]</scope>
    <source>
        <strain evidence="13 14">Q31a</strain>
    </source>
</reference>
<dbReference type="Gene3D" id="2.10.240.10">
    <property type="entry name" value="Dihydroorotate dehydrogenase, electron transfer subunit"/>
    <property type="match status" value="1"/>
</dbReference>
<dbReference type="PRINTS" id="PR00406">
    <property type="entry name" value="CYTB5RDTASE"/>
</dbReference>
<dbReference type="InterPro" id="IPR017938">
    <property type="entry name" value="Riboflavin_synthase-like_b-brl"/>
</dbReference>
<proteinExistence type="inferred from homology"/>
<feature type="binding site" evidence="11">
    <location>
        <position position="292"/>
    </location>
    <ligand>
        <name>[2Fe-2S] cluster</name>
        <dbReference type="ChEBI" id="CHEBI:190135"/>
    </ligand>
</feature>
<dbReference type="InterPro" id="IPR017927">
    <property type="entry name" value="FAD-bd_FR_type"/>
</dbReference>
<protein>
    <submittedName>
        <fullName evidence="13">Dihydroorotate dehydrogenase B (NAD(+)), electron transfer subunit</fullName>
    </submittedName>
</protein>
<evidence type="ECO:0000259" key="12">
    <source>
        <dbReference type="PROSITE" id="PS51384"/>
    </source>
</evidence>
<comment type="cofactor">
    <cofactor evidence="11">
        <name>[2Fe-2S] cluster</name>
        <dbReference type="ChEBI" id="CHEBI:190135"/>
    </cofactor>
    <text evidence="11">Binds 1 [2Fe-2S] cluster per subunit.</text>
</comment>
<keyword evidence="2" id="KW-0813">Transport</keyword>
<evidence type="ECO:0000256" key="3">
    <source>
        <dbReference type="ARBA" id="ARBA00022630"/>
    </source>
</evidence>
<dbReference type="InterPro" id="IPR039261">
    <property type="entry name" value="FNR_nucleotide-bd"/>
</dbReference>
<evidence type="ECO:0000256" key="5">
    <source>
        <dbReference type="ARBA" id="ARBA00022723"/>
    </source>
</evidence>
<keyword evidence="4 11" id="KW-0001">2Fe-2S</keyword>
<keyword evidence="7" id="KW-0249">Electron transport</keyword>
<feature type="binding site" evidence="11">
    <location>
        <position position="276"/>
    </location>
    <ligand>
        <name>[2Fe-2S] cluster</name>
        <dbReference type="ChEBI" id="CHEBI:190135"/>
    </ligand>
</feature>
<keyword evidence="6" id="KW-0274">FAD</keyword>
<organism evidence="13 14">
    <name type="scientific">Aureliella helgolandensis</name>
    <dbReference type="NCBI Taxonomy" id="2527968"/>
    <lineage>
        <taxon>Bacteria</taxon>
        <taxon>Pseudomonadati</taxon>
        <taxon>Planctomycetota</taxon>
        <taxon>Planctomycetia</taxon>
        <taxon>Pirellulales</taxon>
        <taxon>Pirellulaceae</taxon>
        <taxon>Aureliella</taxon>
    </lineage>
</organism>
<dbReference type="Gene3D" id="3.40.50.80">
    <property type="entry name" value="Nucleotide-binding domain of ferredoxin-NADP reductase (FNR) module"/>
    <property type="match status" value="1"/>
</dbReference>
<dbReference type="Gene3D" id="2.40.30.10">
    <property type="entry name" value="Translation factors"/>
    <property type="match status" value="1"/>
</dbReference>
<dbReference type="AlphaFoldDB" id="A0A518GG96"/>
<dbReference type="PROSITE" id="PS51384">
    <property type="entry name" value="FAD_FR"/>
    <property type="match status" value="1"/>
</dbReference>
<evidence type="ECO:0000256" key="2">
    <source>
        <dbReference type="ARBA" id="ARBA00022448"/>
    </source>
</evidence>
<comment type="similarity">
    <text evidence="1">Belongs to the PyrK family.</text>
</comment>
<accession>A0A518GG96</accession>
<sequence>MTHFADCARSIRTTIIENEWIAKDTRRIRFLAPEMAASVVPGQFFMIRNPAGNDPLIGRALALYNRSPAPQPISSQSPAPPVDHDRSPPAAAGWIDLVYLVKGKLTSSLAKLRPGSDIAVWGPLGNGFPAAPVDHLVMVAGGIGQTPFLTLAQEALGNAKFGDAGNRPMGYTPQVSLCYGARSQEYLAGLEDFERAGVELHIATEDGSRGIHGRVTLPLEQLLQNEQRSGKSVRVVCCGPEPMMEAVAELAARYAVPCQVSLETPMACGIGICFTCVAKVGTTADWDYKRTCVEGPVFDAAEILWH</sequence>
<evidence type="ECO:0000256" key="7">
    <source>
        <dbReference type="ARBA" id="ARBA00022982"/>
    </source>
</evidence>
<evidence type="ECO:0000256" key="1">
    <source>
        <dbReference type="ARBA" id="ARBA00006422"/>
    </source>
</evidence>
<evidence type="ECO:0000313" key="13">
    <source>
        <dbReference type="EMBL" id="QDV27621.1"/>
    </source>
</evidence>
<dbReference type="InterPro" id="IPR050353">
    <property type="entry name" value="PyrK_electron_transfer"/>
</dbReference>
<dbReference type="SUPFAM" id="SSF63380">
    <property type="entry name" value="Riboflavin synthase domain-like"/>
    <property type="match status" value="1"/>
</dbReference>
<dbReference type="KEGG" id="ahel:Q31a_60140"/>